<keyword evidence="1" id="KW-1133">Transmembrane helix</keyword>
<evidence type="ECO:0000313" key="2">
    <source>
        <dbReference type="EMBL" id="MEN3749366.1"/>
    </source>
</evidence>
<sequence length="75" mass="7547">MALVPCPECGRSISTAASACPGCGHPVAGQRRGLDGDVAGKAVSGIATWLVVPWIARAIVAVVGVIALFTFLGTR</sequence>
<feature type="transmembrane region" description="Helical" evidence="1">
    <location>
        <begin position="54"/>
        <end position="72"/>
    </location>
</feature>
<gene>
    <name evidence="2" type="ORF">TPR58_19485</name>
</gene>
<dbReference type="RefSeq" id="WP_346248408.1">
    <property type="nucleotide sequence ID" value="NZ_JBDIZK010000013.1"/>
</dbReference>
<name>A0ABV0BFG5_9SPHN</name>
<evidence type="ECO:0000313" key="3">
    <source>
        <dbReference type="Proteomes" id="UP001427805"/>
    </source>
</evidence>
<organism evidence="2 3">
    <name type="scientific">Sphingomonas rustica</name>
    <dbReference type="NCBI Taxonomy" id="3103142"/>
    <lineage>
        <taxon>Bacteria</taxon>
        <taxon>Pseudomonadati</taxon>
        <taxon>Pseudomonadota</taxon>
        <taxon>Alphaproteobacteria</taxon>
        <taxon>Sphingomonadales</taxon>
        <taxon>Sphingomonadaceae</taxon>
        <taxon>Sphingomonas</taxon>
    </lineage>
</organism>
<protein>
    <recommendedName>
        <fullName evidence="4">Zinc ribbon domain-containing protein</fullName>
    </recommendedName>
</protein>
<reference evidence="2 3" key="1">
    <citation type="submission" date="2024-05" db="EMBL/GenBank/DDBJ databases">
        <title>Sphingomonas sp. HF-S3 16S ribosomal RNA gene Genome sequencing and assembly.</title>
        <authorList>
            <person name="Lee H."/>
        </authorList>
    </citation>
    <scope>NUCLEOTIDE SEQUENCE [LARGE SCALE GENOMIC DNA]</scope>
    <source>
        <strain evidence="2 3">HF-S3</strain>
    </source>
</reference>
<keyword evidence="1" id="KW-0472">Membrane</keyword>
<dbReference type="Proteomes" id="UP001427805">
    <property type="component" value="Unassembled WGS sequence"/>
</dbReference>
<accession>A0ABV0BFG5</accession>
<evidence type="ECO:0000256" key="1">
    <source>
        <dbReference type="SAM" id="Phobius"/>
    </source>
</evidence>
<keyword evidence="1" id="KW-0812">Transmembrane</keyword>
<evidence type="ECO:0008006" key="4">
    <source>
        <dbReference type="Google" id="ProtNLM"/>
    </source>
</evidence>
<proteinExistence type="predicted"/>
<dbReference type="EMBL" id="JBDIZK010000013">
    <property type="protein sequence ID" value="MEN3749366.1"/>
    <property type="molecule type" value="Genomic_DNA"/>
</dbReference>
<comment type="caution">
    <text evidence="2">The sequence shown here is derived from an EMBL/GenBank/DDBJ whole genome shotgun (WGS) entry which is preliminary data.</text>
</comment>
<keyword evidence="3" id="KW-1185">Reference proteome</keyword>